<organism evidence="6 7">
    <name type="scientific">Haloechinothrix aidingensis</name>
    <dbReference type="NCBI Taxonomy" id="2752311"/>
    <lineage>
        <taxon>Bacteria</taxon>
        <taxon>Bacillati</taxon>
        <taxon>Actinomycetota</taxon>
        <taxon>Actinomycetes</taxon>
        <taxon>Pseudonocardiales</taxon>
        <taxon>Pseudonocardiaceae</taxon>
        <taxon>Haloechinothrix</taxon>
    </lineage>
</organism>
<comment type="caution">
    <text evidence="6">The sequence shown here is derived from an EMBL/GenBank/DDBJ whole genome shotgun (WGS) entry which is preliminary data.</text>
</comment>
<feature type="signal peptide" evidence="4">
    <location>
        <begin position="1"/>
        <end position="22"/>
    </location>
</feature>
<evidence type="ECO:0000256" key="4">
    <source>
        <dbReference type="SAM" id="SignalP"/>
    </source>
</evidence>
<dbReference type="AlphaFoldDB" id="A0A838ABH1"/>
<gene>
    <name evidence="6" type="ORF">H0B56_13435</name>
</gene>
<protein>
    <submittedName>
        <fullName evidence="6">ABC transporter substrate-binding protein</fullName>
    </submittedName>
</protein>
<dbReference type="Proteomes" id="UP000582974">
    <property type="component" value="Unassembled WGS sequence"/>
</dbReference>
<evidence type="ECO:0000313" key="7">
    <source>
        <dbReference type="Proteomes" id="UP000582974"/>
    </source>
</evidence>
<dbReference type="Pfam" id="PF13458">
    <property type="entry name" value="Peripla_BP_6"/>
    <property type="match status" value="1"/>
</dbReference>
<dbReference type="EMBL" id="JACCKD010000004">
    <property type="protein sequence ID" value="MBA0126548.1"/>
    <property type="molecule type" value="Genomic_DNA"/>
</dbReference>
<proteinExistence type="inferred from homology"/>
<dbReference type="InterPro" id="IPR028081">
    <property type="entry name" value="Leu-bd"/>
</dbReference>
<evidence type="ECO:0000256" key="1">
    <source>
        <dbReference type="ARBA" id="ARBA00010062"/>
    </source>
</evidence>
<evidence type="ECO:0000256" key="2">
    <source>
        <dbReference type="ARBA" id="ARBA00022729"/>
    </source>
</evidence>
<evidence type="ECO:0000256" key="3">
    <source>
        <dbReference type="SAM" id="MobiDB-lite"/>
    </source>
</evidence>
<evidence type="ECO:0000313" key="6">
    <source>
        <dbReference type="EMBL" id="MBA0126548.1"/>
    </source>
</evidence>
<keyword evidence="2 4" id="KW-0732">Signal</keyword>
<comment type="similarity">
    <text evidence="1">Belongs to the leucine-binding protein family.</text>
</comment>
<dbReference type="InterPro" id="IPR028082">
    <property type="entry name" value="Peripla_BP_I"/>
</dbReference>
<dbReference type="SUPFAM" id="SSF53822">
    <property type="entry name" value="Periplasmic binding protein-like I"/>
    <property type="match status" value="1"/>
</dbReference>
<sequence>MSTRRKTRIALAMLAVVTLTLAACGSRLDQDTIAQAAREAGSRNGTDQAQPGTGPGELGTGTSRDGAPGGTGDGGENAGSQGGDGTNGPGDGDGDGAAGGDGGDGGSADGEPIVIGSVGTLSGPAGAAFAQGAQALQAWAASINNGGGIGGRPVELIVQDDGGDPARSRSQVEQLVEKHEVAAIVGAMTLQETMASWQGYVEDNEVPVIGGDCSHLIWMESPMAFSQCASTFSNIFGAMRIGARHGDGTKLGGLFCTSNSACTVAEERIFDKGDAERAGLDPVYKAQISVSQPDFTSECIQARNAGVELMYVAADPNTLERVAASCDRQGFDPQFLQSYSTANAGTPGKTGLEDVLLQMPTFPFEGLNSQGFEQFRSAWAEHVGDSAPGPSASLGWAAGKLFEQAAGTAGPEVTRDSLRQALYGFDEERLGGLTVPLGFAEGEGTVDAQCTFFMQGADGGWASPDGDDPDCW</sequence>
<dbReference type="PROSITE" id="PS51257">
    <property type="entry name" value="PROKAR_LIPOPROTEIN"/>
    <property type="match status" value="1"/>
</dbReference>
<feature type="region of interest" description="Disordered" evidence="3">
    <location>
        <begin position="35"/>
        <end position="115"/>
    </location>
</feature>
<dbReference type="Gene3D" id="3.40.50.2300">
    <property type="match status" value="2"/>
</dbReference>
<dbReference type="PANTHER" id="PTHR47235:SF1">
    <property type="entry name" value="BLR6548 PROTEIN"/>
    <property type="match status" value="1"/>
</dbReference>
<feature type="domain" description="Leucine-binding protein" evidence="5">
    <location>
        <begin position="112"/>
        <end position="457"/>
    </location>
</feature>
<feature type="compositionally biased region" description="Gly residues" evidence="3">
    <location>
        <begin position="67"/>
        <end position="108"/>
    </location>
</feature>
<feature type="chain" id="PRO_5039411806" evidence="4">
    <location>
        <begin position="23"/>
        <end position="472"/>
    </location>
</feature>
<dbReference type="PANTHER" id="PTHR47235">
    <property type="entry name" value="BLR6548 PROTEIN"/>
    <property type="match status" value="1"/>
</dbReference>
<reference evidence="6 7" key="1">
    <citation type="submission" date="2020-07" db="EMBL/GenBank/DDBJ databases">
        <title>Genome of Haloechinothrix sp.</title>
        <authorList>
            <person name="Tang S.-K."/>
            <person name="Yang L."/>
            <person name="Zhu W.-Y."/>
        </authorList>
    </citation>
    <scope>NUCLEOTIDE SEQUENCE [LARGE SCALE GENOMIC DNA]</scope>
    <source>
        <strain evidence="6 7">YIM 98757</strain>
    </source>
</reference>
<evidence type="ECO:0000259" key="5">
    <source>
        <dbReference type="Pfam" id="PF13458"/>
    </source>
</evidence>
<keyword evidence="7" id="KW-1185">Reference proteome</keyword>
<accession>A0A838ABH1</accession>
<name>A0A838ABH1_9PSEU</name>
<dbReference type="RefSeq" id="WP_180893361.1">
    <property type="nucleotide sequence ID" value="NZ_JACCKD010000004.1"/>
</dbReference>